<dbReference type="InterPro" id="IPR033900">
    <property type="entry name" value="Gram_neg_porin_domain"/>
</dbReference>
<dbReference type="PANTHER" id="PTHR34501">
    <property type="entry name" value="PROTEIN YDDL-RELATED"/>
    <property type="match status" value="1"/>
</dbReference>
<dbReference type="SUPFAM" id="SSF56935">
    <property type="entry name" value="Porins"/>
    <property type="match status" value="1"/>
</dbReference>
<gene>
    <name evidence="6" type="ORF">OLEAN_C08340</name>
</gene>
<keyword evidence="2 4" id="KW-0732">Signal</keyword>
<dbReference type="HOGENOM" id="CLU_743282_0_0_6"/>
<dbReference type="EMBL" id="FO203512">
    <property type="protein sequence ID" value="CCK75010.1"/>
    <property type="molecule type" value="Genomic_DNA"/>
</dbReference>
<organism evidence="6 7">
    <name type="scientific">Oleispira antarctica RB-8</name>
    <dbReference type="NCBI Taxonomy" id="698738"/>
    <lineage>
        <taxon>Bacteria</taxon>
        <taxon>Pseudomonadati</taxon>
        <taxon>Pseudomonadota</taxon>
        <taxon>Gammaproteobacteria</taxon>
        <taxon>Oceanospirillales</taxon>
        <taxon>Oceanospirillaceae</taxon>
        <taxon>Oleispira</taxon>
    </lineage>
</organism>
<dbReference type="GO" id="GO:0009279">
    <property type="term" value="C:cell outer membrane"/>
    <property type="evidence" value="ECO:0007669"/>
    <property type="project" value="UniProtKB-SubCell"/>
</dbReference>
<feature type="signal peptide" evidence="4">
    <location>
        <begin position="1"/>
        <end position="22"/>
    </location>
</feature>
<reference evidence="6 7" key="1">
    <citation type="journal article" date="2013" name="Nat. Commun.">
        <title>Genome sequence and functional genomic analysis of the oil-degrading bacterium Oleispira antarctica.</title>
        <authorList>
            <person name="Kube M."/>
            <person name="Chernikova T.N."/>
            <person name="Al-Ramahi Y."/>
            <person name="Beloqui A."/>
            <person name="Lopez-Cortez N."/>
            <person name="Guazzaroni M.E."/>
            <person name="Heipieper H.J."/>
            <person name="Klages S."/>
            <person name="Kotsyurbenko O.R."/>
            <person name="Langer I."/>
            <person name="Nechitaylo T.Y."/>
            <person name="Lunsdorf H."/>
            <person name="Fernandez M."/>
            <person name="Juarez S."/>
            <person name="Ciordia S."/>
            <person name="Singer A."/>
            <person name="Kagan O."/>
            <person name="Egorova O."/>
            <person name="Petit P.A."/>
            <person name="Stogios P."/>
            <person name="Kim Y."/>
            <person name="Tchigvintsev A."/>
            <person name="Flick R."/>
            <person name="Denaro R."/>
            <person name="Genovese M."/>
            <person name="Albar J.P."/>
            <person name="Reva O.N."/>
            <person name="Martinez-Gomariz M."/>
            <person name="Tran H."/>
            <person name="Ferrer M."/>
            <person name="Savchenko A."/>
            <person name="Yakunin A.F."/>
            <person name="Yakimov M.M."/>
            <person name="Golyshina O.V."/>
            <person name="Reinhardt R."/>
            <person name="Golyshin P.N."/>
        </authorList>
    </citation>
    <scope>NUCLEOTIDE SEQUENCE [LARGE SCALE GENOMIC DNA]</scope>
</reference>
<proteinExistence type="predicted"/>
<sequence>MYKKSLLAVAITAVAFSNAVIAAPTADIYGFVDIGLEHINESGLGNGTDVFPGGDTPNGNSDEQEFALTNNVQSRIGIKGEEEIDGGWKGTYKMEFRANVLESGGNALRTRLGWLGLEKGEHSFKVGTQWSPFMAYSAWNTNRGESQGLASYFYITDELKGSMAYGFRNSNMISYTYGSGGWGAASPVTATVALHVGDDDRKTFEYTAATSTDKAVFESTDELTNDTGITGISIAGAATFGSLTLNAVYVQNLVAESSAAKAQIAAATDAVELAKAKDLVTEPAVFGAGAKMQVSKDLELGFAYRGADRDTDENDYTYTTSISSQYQYNEKTNIHLGFGQGEDDDSSARQLKLNFYGQVWYQVTDSRSVRFEFEHADYGDDGEVLVTLMSMRQAF</sequence>
<evidence type="ECO:0000256" key="4">
    <source>
        <dbReference type="SAM" id="SignalP"/>
    </source>
</evidence>
<dbReference type="InterPro" id="IPR023614">
    <property type="entry name" value="Porin_dom_sf"/>
</dbReference>
<comment type="subcellular location">
    <subcellularLocation>
        <location evidence="1">Cell outer membrane</location>
        <topology evidence="1">Multi-pass membrane protein</topology>
    </subcellularLocation>
</comment>
<accession>R4YKX9</accession>
<evidence type="ECO:0000259" key="5">
    <source>
        <dbReference type="Pfam" id="PF13609"/>
    </source>
</evidence>
<keyword evidence="7" id="KW-1185">Reference proteome</keyword>
<dbReference type="Pfam" id="PF13609">
    <property type="entry name" value="Porin_4"/>
    <property type="match status" value="1"/>
</dbReference>
<evidence type="ECO:0000256" key="1">
    <source>
        <dbReference type="ARBA" id="ARBA00004571"/>
    </source>
</evidence>
<evidence type="ECO:0000313" key="7">
    <source>
        <dbReference type="Proteomes" id="UP000032749"/>
    </source>
</evidence>
<feature type="chain" id="PRO_5004383735" evidence="4">
    <location>
        <begin position="23"/>
        <end position="395"/>
    </location>
</feature>
<dbReference type="KEGG" id="oai:OLEAN_C08340"/>
<feature type="domain" description="Porin" evidence="5">
    <location>
        <begin position="12"/>
        <end position="345"/>
    </location>
</feature>
<evidence type="ECO:0000256" key="3">
    <source>
        <dbReference type="ARBA" id="ARBA00023136"/>
    </source>
</evidence>
<evidence type="ECO:0000256" key="2">
    <source>
        <dbReference type="ARBA" id="ARBA00022729"/>
    </source>
</evidence>
<name>R4YKX9_OLEAN</name>
<dbReference type="Proteomes" id="UP000032749">
    <property type="component" value="Chromosome"/>
</dbReference>
<dbReference type="Gene3D" id="2.40.160.10">
    <property type="entry name" value="Porin"/>
    <property type="match status" value="1"/>
</dbReference>
<dbReference type="InterPro" id="IPR050298">
    <property type="entry name" value="Gram-neg_bact_OMP"/>
</dbReference>
<dbReference type="OrthoDB" id="784582at2"/>
<dbReference type="PANTHER" id="PTHR34501:SF2">
    <property type="entry name" value="OUTER MEMBRANE PORIN F-RELATED"/>
    <property type="match status" value="1"/>
</dbReference>
<dbReference type="GO" id="GO:0015288">
    <property type="term" value="F:porin activity"/>
    <property type="evidence" value="ECO:0007669"/>
    <property type="project" value="InterPro"/>
</dbReference>
<evidence type="ECO:0000313" key="6">
    <source>
        <dbReference type="EMBL" id="CCK75010.1"/>
    </source>
</evidence>
<protein>
    <submittedName>
        <fullName evidence="6">Outer membrane protein (Porin)</fullName>
    </submittedName>
</protein>
<dbReference type="AlphaFoldDB" id="R4YKX9"/>
<keyword evidence="3" id="KW-0472">Membrane</keyword>